<evidence type="ECO:0000256" key="1">
    <source>
        <dbReference type="SAM" id="MobiDB-lite"/>
    </source>
</evidence>
<dbReference type="Gene3D" id="1.10.620.20">
    <property type="entry name" value="Ribonucleotide Reductase, subunit A"/>
    <property type="match status" value="1"/>
</dbReference>
<evidence type="ECO:0000313" key="3">
    <source>
        <dbReference type="Proteomes" id="UP000291259"/>
    </source>
</evidence>
<dbReference type="OrthoDB" id="3721183at2"/>
<dbReference type="InterPro" id="IPR012348">
    <property type="entry name" value="RNR-like"/>
</dbReference>
<dbReference type="GO" id="GO:0016491">
    <property type="term" value="F:oxidoreductase activity"/>
    <property type="evidence" value="ECO:0007669"/>
    <property type="project" value="InterPro"/>
</dbReference>
<protein>
    <submittedName>
        <fullName evidence="2">Uncharacterized protein</fullName>
    </submittedName>
</protein>
<dbReference type="Proteomes" id="UP000291259">
    <property type="component" value="Chromosome"/>
</dbReference>
<reference evidence="2 3" key="1">
    <citation type="submission" date="2019-01" db="EMBL/GenBank/DDBJ databases">
        <title>Genome sequencing of strain FW100M-8.</title>
        <authorList>
            <person name="Heo J."/>
            <person name="Kim S.-J."/>
            <person name="Kim J.-S."/>
            <person name="Hong S.-B."/>
            <person name="Kwon S.-W."/>
        </authorList>
    </citation>
    <scope>NUCLEOTIDE SEQUENCE [LARGE SCALE GENOMIC DNA]</scope>
    <source>
        <strain evidence="2 3">FW100M-8</strain>
    </source>
</reference>
<dbReference type="EMBL" id="CP035491">
    <property type="protein sequence ID" value="QAY73458.1"/>
    <property type="molecule type" value="Genomic_DNA"/>
</dbReference>
<feature type="region of interest" description="Disordered" evidence="1">
    <location>
        <begin position="102"/>
        <end position="124"/>
    </location>
</feature>
<dbReference type="RefSeq" id="WP_129190728.1">
    <property type="nucleotide sequence ID" value="NZ_CP035491.1"/>
</dbReference>
<accession>A0A4P6FSE4</accession>
<keyword evidence="3" id="KW-1185">Reference proteome</keyword>
<organism evidence="2 3">
    <name type="scientific">Agromyces protaetiae</name>
    <dbReference type="NCBI Taxonomy" id="2509455"/>
    <lineage>
        <taxon>Bacteria</taxon>
        <taxon>Bacillati</taxon>
        <taxon>Actinomycetota</taxon>
        <taxon>Actinomycetes</taxon>
        <taxon>Micrococcales</taxon>
        <taxon>Microbacteriaceae</taxon>
        <taxon>Agromyces</taxon>
    </lineage>
</organism>
<dbReference type="KEGG" id="agf:ET445_09020"/>
<dbReference type="AlphaFoldDB" id="A0A4P6FSE4"/>
<gene>
    <name evidence="2" type="ORF">ET445_09020</name>
</gene>
<evidence type="ECO:0000313" key="2">
    <source>
        <dbReference type="EMBL" id="QAY73458.1"/>
    </source>
</evidence>
<name>A0A4P6FSE4_9MICO</name>
<proteinExistence type="predicted"/>
<sequence length="278" mass="29083">MSPEPFDLAEYTRTAHGSHRDAIGDGTAFAGLAAEPGGADALTLVALLRDLEGGTMPYLRRVLVTPTHKDARVTAFLVTWSFEKFWVADALTQVLRATRADVSNGADVSDDTADRPDPRLRRARSGPVPRALRALVAGPDLVAAHLVSLAVSDAATRAAYRRLTGEASGSPALAALATRLEAVDARQGEFLRTEAAARLAASPRAQRLAARELDREAYPLGMADRPAADRARFARLVFPGGAAEASEALADIAALPGLADAVARTASRTAEASAAVSP</sequence>